<evidence type="ECO:0000256" key="10">
    <source>
        <dbReference type="ARBA" id="ARBA00048988"/>
    </source>
</evidence>
<keyword evidence="4 11" id="KW-0347">Helicase</keyword>
<feature type="region of interest" description="Disordered" evidence="12">
    <location>
        <begin position="1039"/>
        <end position="1095"/>
    </location>
</feature>
<feature type="region of interest" description="Disordered" evidence="12">
    <location>
        <begin position="739"/>
        <end position="761"/>
    </location>
</feature>
<evidence type="ECO:0000256" key="5">
    <source>
        <dbReference type="ARBA" id="ARBA00022840"/>
    </source>
</evidence>
<dbReference type="PROSITE" id="PS51198">
    <property type="entry name" value="UVRD_HELICASE_ATP_BIND"/>
    <property type="match status" value="1"/>
</dbReference>
<dbReference type="InterPro" id="IPR013986">
    <property type="entry name" value="DExx_box_DNA_helicase_dom_sf"/>
</dbReference>
<dbReference type="GO" id="GO:0000725">
    <property type="term" value="P:recombinational repair"/>
    <property type="evidence" value="ECO:0007669"/>
    <property type="project" value="TreeGrafter"/>
</dbReference>
<evidence type="ECO:0000256" key="11">
    <source>
        <dbReference type="PROSITE-ProRule" id="PRU00560"/>
    </source>
</evidence>
<evidence type="ECO:0000256" key="6">
    <source>
        <dbReference type="ARBA" id="ARBA00023125"/>
    </source>
</evidence>
<feature type="compositionally biased region" description="Low complexity" evidence="12">
    <location>
        <begin position="1151"/>
        <end position="1163"/>
    </location>
</feature>
<dbReference type="GO" id="GO:0043138">
    <property type="term" value="F:3'-5' DNA helicase activity"/>
    <property type="evidence" value="ECO:0007669"/>
    <property type="project" value="UniProtKB-EC"/>
</dbReference>
<dbReference type="AlphaFoldDB" id="A0A2X0LBR4"/>
<keyword evidence="6" id="KW-0238">DNA-binding</keyword>
<dbReference type="EC" id="5.6.2.4" evidence="9"/>
<evidence type="ECO:0000256" key="2">
    <source>
        <dbReference type="ARBA" id="ARBA00022741"/>
    </source>
</evidence>
<organism evidence="15 16">
    <name type="scientific">Microbotryum saponariae</name>
    <dbReference type="NCBI Taxonomy" id="289078"/>
    <lineage>
        <taxon>Eukaryota</taxon>
        <taxon>Fungi</taxon>
        <taxon>Dikarya</taxon>
        <taxon>Basidiomycota</taxon>
        <taxon>Pucciniomycotina</taxon>
        <taxon>Microbotryomycetes</taxon>
        <taxon>Microbotryales</taxon>
        <taxon>Microbotryaceae</taxon>
        <taxon>Microbotryum</taxon>
    </lineage>
</organism>
<dbReference type="GO" id="GO:0005524">
    <property type="term" value="F:ATP binding"/>
    <property type="evidence" value="ECO:0007669"/>
    <property type="project" value="UniProtKB-UniRule"/>
</dbReference>
<dbReference type="Proteomes" id="UP000249723">
    <property type="component" value="Unassembled WGS sequence"/>
</dbReference>
<feature type="compositionally biased region" description="Low complexity" evidence="12">
    <location>
        <begin position="81"/>
        <end position="96"/>
    </location>
</feature>
<dbReference type="STRING" id="289078.A0A2X0LBR4"/>
<keyword evidence="5 11" id="KW-0067">ATP-binding</keyword>
<dbReference type="InterPro" id="IPR000212">
    <property type="entry name" value="DNA_helicase_UvrD/REP"/>
</dbReference>
<gene>
    <name evidence="15" type="ORF">BZ3500_MVSOF-1268-A1-R1_CHR3-3G06427</name>
</gene>
<evidence type="ECO:0000256" key="7">
    <source>
        <dbReference type="ARBA" id="ARBA00023235"/>
    </source>
</evidence>
<comment type="similarity">
    <text evidence="1">Belongs to the helicase family. UvrD subfamily.</text>
</comment>
<protein>
    <recommendedName>
        <fullName evidence="9">DNA 3'-5' helicase</fullName>
        <ecNumber evidence="9">5.6.2.4</ecNumber>
    </recommendedName>
</protein>
<evidence type="ECO:0000256" key="8">
    <source>
        <dbReference type="ARBA" id="ARBA00034617"/>
    </source>
</evidence>
<reference evidence="16" key="1">
    <citation type="submission" date="2016-10" db="EMBL/GenBank/DDBJ databases">
        <authorList>
            <person name="Jeantristanb JTB J.-T."/>
            <person name="Ricardo R."/>
        </authorList>
    </citation>
    <scope>NUCLEOTIDE SEQUENCE [LARGE SCALE GENOMIC DNA]</scope>
</reference>
<comment type="catalytic activity">
    <reaction evidence="8">
        <text>Couples ATP hydrolysis with the unwinding of duplex DNA by translocating in the 3'-5' direction.</text>
        <dbReference type="EC" id="5.6.2.4"/>
    </reaction>
</comment>
<feature type="region of interest" description="Disordered" evidence="12">
    <location>
        <begin position="43"/>
        <end position="102"/>
    </location>
</feature>
<name>A0A2X0LBR4_9BASI</name>
<evidence type="ECO:0000256" key="4">
    <source>
        <dbReference type="ARBA" id="ARBA00022806"/>
    </source>
</evidence>
<proteinExistence type="inferred from homology"/>
<accession>A0A2X0LBR4</accession>
<dbReference type="Gene3D" id="3.40.50.300">
    <property type="entry name" value="P-loop containing nucleotide triphosphate hydrolases"/>
    <property type="match status" value="4"/>
</dbReference>
<dbReference type="InterPro" id="IPR027417">
    <property type="entry name" value="P-loop_NTPase"/>
</dbReference>
<dbReference type="SUPFAM" id="SSF52540">
    <property type="entry name" value="P-loop containing nucleoside triphosphate hydrolases"/>
    <property type="match status" value="1"/>
</dbReference>
<keyword evidence="16" id="KW-1185">Reference proteome</keyword>
<dbReference type="Gene3D" id="1.10.10.160">
    <property type="match status" value="1"/>
</dbReference>
<dbReference type="OrthoDB" id="1470711at2759"/>
<dbReference type="GO" id="GO:0016787">
    <property type="term" value="F:hydrolase activity"/>
    <property type="evidence" value="ECO:0007669"/>
    <property type="project" value="UniProtKB-UniRule"/>
</dbReference>
<evidence type="ECO:0000256" key="9">
    <source>
        <dbReference type="ARBA" id="ARBA00034808"/>
    </source>
</evidence>
<dbReference type="Pfam" id="PF13361">
    <property type="entry name" value="UvrD_C"/>
    <property type="match status" value="1"/>
</dbReference>
<feature type="region of interest" description="Disordered" evidence="12">
    <location>
        <begin position="1146"/>
        <end position="1172"/>
    </location>
</feature>
<keyword evidence="7" id="KW-0413">Isomerase</keyword>
<dbReference type="PROSITE" id="PS51217">
    <property type="entry name" value="UVRD_HELICASE_CTER"/>
    <property type="match status" value="1"/>
</dbReference>
<evidence type="ECO:0000259" key="14">
    <source>
        <dbReference type="PROSITE" id="PS51217"/>
    </source>
</evidence>
<dbReference type="EMBL" id="FMWP01000094">
    <property type="protein sequence ID" value="SCZ97874.1"/>
    <property type="molecule type" value="Genomic_DNA"/>
</dbReference>
<evidence type="ECO:0000313" key="16">
    <source>
        <dbReference type="Proteomes" id="UP000249723"/>
    </source>
</evidence>
<sequence length="1172" mass="127438">MTAISPRVSLLLNATTLQSFSFGECDTMPTAFDDEDEAALIAAAEQEGDSDSGQEQAQDEPPWDQVGDVLDPRADPRGDNSTATTTPTQSTSNRTSLKQSTLTFQQRQPQEYLVGLNTAQLAAVTADLGSLQILAGPGSGKTKVLTSRVAYLLQHYKIQPQHLVVSVLASALATHLAAVSPLNQFPRGHHRVTFTNKAANEMKTRLALLVGKETVDSIIIGTFVCVRYLRRYGRRIGIRNDFTVADRDDCLATARRAVVTAKCPENLRKELNPKYLLDVITKCKATGLSPRAYRAQGDSIDYFKAREKTDAIANIYQVYEDELGRDNALDFDDLLVRGSVPKTDSIDPKRAADLNLSSDMSSLELVRKHESIISDIQSVLIDEFQDTNAIQYDFVTTIARGCQSLTIVGDPDQSIYGWRNAEVGNLERMVKDFKPVKQIFLEENYRSTGAILGAALAVVRQGTETPFNRKMMGVTKLMGYVWEFSDANRIQKGLKATHGAGSSVVLHCASNAYEEASFIAAQIKHLVAHTGNLVDYGDVAILLRYGALSRNIEVALQKTGIPSRMVGGHKFFDRAEVKDIISYLQLVDNPSYTAAFVRVVNTPLRGIGDKTIRDIIAQARLKNLSAFELCKKLANGSGQVSLTSKQKNGMQFFVELILELQRKAHEGATVPDLIDALTASLNYQAHLEKSQGPDAKDRWENIEELKAFATVVAEEHPEGVDDLVLPEDEDFEEVAIPARGKAEDADDDASTSTRSAPVLTGTKTDNPLRTFLAVSMLATDSETNEVKENSKQRKVTLSTCHAAKGLEWPIIFVPACEDGTYPFYRCRKDDEIAEESPCPVYRRLLYVAITRAQGFCTLTHCQQRMAGADMVQRYLTPFLKSVVKTYPTLFVPKLQKIGADTRQAMAKVLGREPPDEAETARLIEEHNKTLPIDAPNESNHLENRAFASKMNQHSANMSAYNHVRASYSSTGPAPIPAGANAGFSSALSTFQNGPNGVGSSSVTKFGMISSVGYRTSAGPAMTKSSISKPLPATNIIRASSAGSSSSSTSSSVINSAAFKPPRPMAGRLSSAQGTISSRSAAASAHRNGPLEPPETRLSIISNAVLVGSDAEWKTKSVPTNLAERFVKGEGERLAQLRSLGLVSGETQPFKSASRTGTARAGAGEVSPKRRKV</sequence>
<keyword evidence="3 11" id="KW-0378">Hydrolase</keyword>
<feature type="compositionally biased region" description="Low complexity" evidence="12">
    <location>
        <begin position="1039"/>
        <end position="1057"/>
    </location>
</feature>
<dbReference type="PANTHER" id="PTHR11070">
    <property type="entry name" value="UVRD / RECB / PCRA DNA HELICASE FAMILY MEMBER"/>
    <property type="match status" value="1"/>
</dbReference>
<feature type="binding site" evidence="11">
    <location>
        <begin position="135"/>
        <end position="142"/>
    </location>
    <ligand>
        <name>ATP</name>
        <dbReference type="ChEBI" id="CHEBI:30616"/>
    </ligand>
</feature>
<feature type="domain" description="UvrD-like helicase ATP-binding" evidence="13">
    <location>
        <begin position="114"/>
        <end position="448"/>
    </location>
</feature>
<feature type="compositionally biased region" description="Acidic residues" evidence="12">
    <location>
        <begin position="46"/>
        <end position="62"/>
    </location>
</feature>
<dbReference type="GO" id="GO:0003677">
    <property type="term" value="F:DNA binding"/>
    <property type="evidence" value="ECO:0007669"/>
    <property type="project" value="UniProtKB-KW"/>
</dbReference>
<evidence type="ECO:0000256" key="1">
    <source>
        <dbReference type="ARBA" id="ARBA00009922"/>
    </source>
</evidence>
<evidence type="ECO:0000256" key="3">
    <source>
        <dbReference type="ARBA" id="ARBA00022801"/>
    </source>
</evidence>
<comment type="catalytic activity">
    <reaction evidence="10">
        <text>ATP + H2O = ADP + phosphate + H(+)</text>
        <dbReference type="Rhea" id="RHEA:13065"/>
        <dbReference type="ChEBI" id="CHEBI:15377"/>
        <dbReference type="ChEBI" id="CHEBI:15378"/>
        <dbReference type="ChEBI" id="CHEBI:30616"/>
        <dbReference type="ChEBI" id="CHEBI:43474"/>
        <dbReference type="ChEBI" id="CHEBI:456216"/>
        <dbReference type="EC" id="5.6.2.4"/>
    </reaction>
</comment>
<dbReference type="GO" id="GO:0005634">
    <property type="term" value="C:nucleus"/>
    <property type="evidence" value="ECO:0007669"/>
    <property type="project" value="TreeGrafter"/>
</dbReference>
<keyword evidence="2 11" id="KW-0547">Nucleotide-binding</keyword>
<evidence type="ECO:0000256" key="12">
    <source>
        <dbReference type="SAM" id="MobiDB-lite"/>
    </source>
</evidence>
<dbReference type="Gene3D" id="1.10.486.10">
    <property type="entry name" value="PCRA, domain 4"/>
    <property type="match status" value="2"/>
</dbReference>
<evidence type="ECO:0000313" key="15">
    <source>
        <dbReference type="EMBL" id="SCZ97874.1"/>
    </source>
</evidence>
<dbReference type="InterPro" id="IPR014016">
    <property type="entry name" value="UvrD-like_ATP-bd"/>
</dbReference>
<dbReference type="CDD" id="cd17932">
    <property type="entry name" value="DEXQc_UvrD"/>
    <property type="match status" value="1"/>
</dbReference>
<dbReference type="Pfam" id="PF00580">
    <property type="entry name" value="UvrD-helicase"/>
    <property type="match status" value="1"/>
</dbReference>
<dbReference type="PANTHER" id="PTHR11070:SF2">
    <property type="entry name" value="ATP-DEPENDENT DNA HELICASE SRS2"/>
    <property type="match status" value="1"/>
</dbReference>
<feature type="domain" description="UvrD-like helicase C-terminal" evidence="14">
    <location>
        <begin position="473"/>
        <end position="805"/>
    </location>
</feature>
<dbReference type="InterPro" id="IPR014017">
    <property type="entry name" value="DNA_helicase_UvrD-like_C"/>
</dbReference>
<evidence type="ECO:0000259" key="13">
    <source>
        <dbReference type="PROSITE" id="PS51198"/>
    </source>
</evidence>